<dbReference type="GO" id="GO:0035556">
    <property type="term" value="P:intracellular signal transduction"/>
    <property type="evidence" value="ECO:0007669"/>
    <property type="project" value="InterPro"/>
</dbReference>
<evidence type="ECO:0000313" key="2">
    <source>
        <dbReference type="Ensembl" id="ENSEBUP00000023565.1"/>
    </source>
</evidence>
<dbReference type="Pfam" id="PF00640">
    <property type="entry name" value="PID"/>
    <property type="match status" value="1"/>
</dbReference>
<dbReference type="Gene3D" id="2.30.29.30">
    <property type="entry name" value="Pleckstrin-homology domain (PH domain)/Phosphotyrosine-binding domain (PTB)"/>
    <property type="match status" value="1"/>
</dbReference>
<sequence>MKNGQRFHRLTVQTLLFQYMGCIEVMKSMRALDFTTRTQVTRENPAESPLRQMAHSEGKSCLTYTPESQFRRSTIKPRRDRHIAERLICYF</sequence>
<dbReference type="AlphaFoldDB" id="A0A8C4R4M7"/>
<keyword evidence="3" id="KW-1185">Reference proteome</keyword>
<name>A0A8C4R4M7_EPTBU</name>
<evidence type="ECO:0000259" key="1">
    <source>
        <dbReference type="PROSITE" id="PS01179"/>
    </source>
</evidence>
<proteinExistence type="predicted"/>
<protein>
    <recommendedName>
        <fullName evidence="1">PID domain-containing protein</fullName>
    </recommendedName>
</protein>
<dbReference type="PROSITE" id="PS01179">
    <property type="entry name" value="PID"/>
    <property type="match status" value="1"/>
</dbReference>
<evidence type="ECO:0000313" key="3">
    <source>
        <dbReference type="Proteomes" id="UP000694388"/>
    </source>
</evidence>
<reference evidence="2" key="1">
    <citation type="submission" date="2025-08" db="UniProtKB">
        <authorList>
            <consortium name="Ensembl"/>
        </authorList>
    </citation>
    <scope>IDENTIFICATION</scope>
</reference>
<accession>A0A8C4R4M7</accession>
<reference evidence="2" key="2">
    <citation type="submission" date="2025-09" db="UniProtKB">
        <authorList>
            <consortium name="Ensembl"/>
        </authorList>
    </citation>
    <scope>IDENTIFICATION</scope>
</reference>
<dbReference type="InterPro" id="IPR011993">
    <property type="entry name" value="PH-like_dom_sf"/>
</dbReference>
<dbReference type="InterPro" id="IPR006019">
    <property type="entry name" value="PID_Shc-like"/>
</dbReference>
<dbReference type="PRINTS" id="PR00629">
    <property type="entry name" value="SHCPIDOMAIN"/>
</dbReference>
<dbReference type="InterPro" id="IPR006020">
    <property type="entry name" value="PTB/PI_dom"/>
</dbReference>
<dbReference type="Proteomes" id="UP000694388">
    <property type="component" value="Unplaced"/>
</dbReference>
<dbReference type="Ensembl" id="ENSEBUT00000024141.1">
    <property type="protein sequence ID" value="ENSEBUP00000023565.1"/>
    <property type="gene ID" value="ENSEBUG00000014521.1"/>
</dbReference>
<feature type="domain" description="PID" evidence="1">
    <location>
        <begin position="18"/>
        <end position="43"/>
    </location>
</feature>
<organism evidence="2 3">
    <name type="scientific">Eptatretus burgeri</name>
    <name type="common">Inshore hagfish</name>
    <dbReference type="NCBI Taxonomy" id="7764"/>
    <lineage>
        <taxon>Eukaryota</taxon>
        <taxon>Metazoa</taxon>
        <taxon>Chordata</taxon>
        <taxon>Craniata</taxon>
        <taxon>Vertebrata</taxon>
        <taxon>Cyclostomata</taxon>
        <taxon>Myxini</taxon>
        <taxon>Myxiniformes</taxon>
        <taxon>Myxinidae</taxon>
        <taxon>Eptatretinae</taxon>
        <taxon>Eptatretus</taxon>
    </lineage>
</organism>